<dbReference type="Proteomes" id="UP000016660">
    <property type="component" value="Unassembled WGS sequence"/>
</dbReference>
<evidence type="ECO:0000313" key="1">
    <source>
        <dbReference type="EMBL" id="ERJ75323.1"/>
    </source>
</evidence>
<gene>
    <name evidence="1" type="ORF">HMPREF0653_01893</name>
</gene>
<protein>
    <submittedName>
        <fullName evidence="1">Uncharacterized protein</fullName>
    </submittedName>
</protein>
<sequence length="56" mass="6624">MKNIAGQKALISFSTPISAIPYHLFTMTCFGNYEQTIEQWLRHTALNEHFLRFFMK</sequence>
<name>A0ABN0NQN7_9BACT</name>
<organism evidence="1 2">
    <name type="scientific">Prevotella disiens JCM 6334 = ATCC 29426</name>
    <dbReference type="NCBI Taxonomy" id="1235811"/>
    <lineage>
        <taxon>Bacteria</taxon>
        <taxon>Pseudomonadati</taxon>
        <taxon>Bacteroidota</taxon>
        <taxon>Bacteroidia</taxon>
        <taxon>Bacteroidales</taxon>
        <taxon>Prevotellaceae</taxon>
        <taxon>Prevotella</taxon>
    </lineage>
</organism>
<evidence type="ECO:0000313" key="2">
    <source>
        <dbReference type="Proteomes" id="UP000016660"/>
    </source>
</evidence>
<reference evidence="1 2" key="1">
    <citation type="submission" date="2013-06" db="EMBL/GenBank/DDBJ databases">
        <authorList>
            <person name="Weinstock G."/>
            <person name="Sodergren E."/>
            <person name="Lobos E.A."/>
            <person name="Fulton L."/>
            <person name="Fulton R."/>
            <person name="Courtney L."/>
            <person name="Fronick C."/>
            <person name="O'Laughlin M."/>
            <person name="Godfrey J."/>
            <person name="Wilson R.M."/>
            <person name="Miner T."/>
            <person name="Farmer C."/>
            <person name="Delehaunty K."/>
            <person name="Cordes M."/>
            <person name="Minx P."/>
            <person name="Tomlinson C."/>
            <person name="Chen J."/>
            <person name="Wollam A."/>
            <person name="Pepin K.H."/>
            <person name="Bhonagiri V."/>
            <person name="Zhang X."/>
            <person name="Warren W."/>
            <person name="Mitreva M."/>
            <person name="Mardis E.R."/>
            <person name="Wilson R.K."/>
        </authorList>
    </citation>
    <scope>NUCLEOTIDE SEQUENCE [LARGE SCALE GENOMIC DNA]</scope>
    <source>
        <strain evidence="1 2">ATCC 29426</strain>
    </source>
</reference>
<keyword evidence="2" id="KW-1185">Reference proteome</keyword>
<proteinExistence type="predicted"/>
<accession>A0ABN0NQN7</accession>
<dbReference type="EMBL" id="AWUY01000175">
    <property type="protein sequence ID" value="ERJ75323.1"/>
    <property type="molecule type" value="Genomic_DNA"/>
</dbReference>
<comment type="caution">
    <text evidence="1">The sequence shown here is derived from an EMBL/GenBank/DDBJ whole genome shotgun (WGS) entry which is preliminary data.</text>
</comment>